<accession>A0A1H3LBZ8</accession>
<keyword evidence="1" id="KW-1133">Transmembrane helix</keyword>
<dbReference type="EMBL" id="FNON01000006">
    <property type="protein sequence ID" value="SDY61911.1"/>
    <property type="molecule type" value="Genomic_DNA"/>
</dbReference>
<evidence type="ECO:0000256" key="1">
    <source>
        <dbReference type="SAM" id="Phobius"/>
    </source>
</evidence>
<feature type="transmembrane region" description="Helical" evidence="1">
    <location>
        <begin position="44"/>
        <end position="69"/>
    </location>
</feature>
<keyword evidence="3" id="KW-1185">Reference proteome</keyword>
<protein>
    <submittedName>
        <fullName evidence="2">Uncharacterized protein</fullName>
    </submittedName>
</protein>
<keyword evidence="1" id="KW-0812">Transmembrane</keyword>
<gene>
    <name evidence="2" type="ORF">SAMN05421504_106148</name>
</gene>
<dbReference type="AlphaFoldDB" id="A0A1H3LBZ8"/>
<organism evidence="2 3">
    <name type="scientific">Amycolatopsis xylanica</name>
    <dbReference type="NCBI Taxonomy" id="589385"/>
    <lineage>
        <taxon>Bacteria</taxon>
        <taxon>Bacillati</taxon>
        <taxon>Actinomycetota</taxon>
        <taxon>Actinomycetes</taxon>
        <taxon>Pseudonocardiales</taxon>
        <taxon>Pseudonocardiaceae</taxon>
        <taxon>Amycolatopsis</taxon>
    </lineage>
</organism>
<dbReference type="Proteomes" id="UP000199515">
    <property type="component" value="Unassembled WGS sequence"/>
</dbReference>
<evidence type="ECO:0000313" key="2">
    <source>
        <dbReference type="EMBL" id="SDY61911.1"/>
    </source>
</evidence>
<proteinExistence type="predicted"/>
<evidence type="ECO:0000313" key="3">
    <source>
        <dbReference type="Proteomes" id="UP000199515"/>
    </source>
</evidence>
<dbReference type="RefSeq" id="WP_245757543.1">
    <property type="nucleotide sequence ID" value="NZ_FNON01000006.1"/>
</dbReference>
<name>A0A1H3LBZ8_9PSEU</name>
<keyword evidence="1" id="KW-0472">Membrane</keyword>
<sequence>MNSTVKAWTIVAAATITFGALVLSWGSISQQATADEPDANIGAGIALVFGPYIVGAGLLAGAVAAMTALSQRRSTKR</sequence>
<reference evidence="2 3" key="1">
    <citation type="submission" date="2016-10" db="EMBL/GenBank/DDBJ databases">
        <authorList>
            <person name="de Groot N.N."/>
        </authorList>
    </citation>
    <scope>NUCLEOTIDE SEQUENCE [LARGE SCALE GENOMIC DNA]</scope>
    <source>
        <strain evidence="2 3">CPCC 202699</strain>
    </source>
</reference>